<accession>A0ACA9LE94</accession>
<dbReference type="Proteomes" id="UP000789920">
    <property type="component" value="Unassembled WGS sequence"/>
</dbReference>
<gene>
    <name evidence="1" type="ORF">RPERSI_LOCUS2921</name>
</gene>
<sequence>MARTKREANGLYVFASFDIQALAGLEIVRLKKEGKEIRPIALYERVVFDLPVKEIHASPVMHKTSCQQKQTTQENRKTPKNDSTIDSKGNMTGEWPESDPTKLTEITDLEISNCPQLERIICSHNQLTELKINNCPNVNRIYCSHNQLKELDFTNLEKLEKLFCEDNPNLRKEKIKTPPTTQFLNSETFSEGDGTTEQDAQEYEILEKISQKIKDIPNRSGEFKRELNLEKSTELSPHTLRRSFTTYHAEQGVPLPLLQKILEKPKSQPLPAKPTIFSPTEKEEITSGQENGFLPIFEENSPKRAKNAILPESKNPKILIQNQPQNQPPIKNSSPPIETKKPISIEPNSLPKNTQKQLLPPISKQEQKNNECRVLSDKNCFELSQNQKKETILIAKIKELEEQLKQVQNENNNLRAENKMLKNLVSENQNPKALIQNVVENQKAVVKLSN</sequence>
<keyword evidence="2" id="KW-1185">Reference proteome</keyword>
<protein>
    <submittedName>
        <fullName evidence="1">24632_t:CDS:1</fullName>
    </submittedName>
</protein>
<comment type="caution">
    <text evidence="1">The sequence shown here is derived from an EMBL/GenBank/DDBJ whole genome shotgun (WGS) entry which is preliminary data.</text>
</comment>
<evidence type="ECO:0000313" key="1">
    <source>
        <dbReference type="EMBL" id="CAG8525990.1"/>
    </source>
</evidence>
<organism evidence="1 2">
    <name type="scientific">Racocetra persica</name>
    <dbReference type="NCBI Taxonomy" id="160502"/>
    <lineage>
        <taxon>Eukaryota</taxon>
        <taxon>Fungi</taxon>
        <taxon>Fungi incertae sedis</taxon>
        <taxon>Mucoromycota</taxon>
        <taxon>Glomeromycotina</taxon>
        <taxon>Glomeromycetes</taxon>
        <taxon>Diversisporales</taxon>
        <taxon>Gigasporaceae</taxon>
        <taxon>Racocetra</taxon>
    </lineage>
</organism>
<name>A0ACA9LE94_9GLOM</name>
<evidence type="ECO:0000313" key="2">
    <source>
        <dbReference type="Proteomes" id="UP000789920"/>
    </source>
</evidence>
<dbReference type="EMBL" id="CAJVQC010003386">
    <property type="protein sequence ID" value="CAG8525990.1"/>
    <property type="molecule type" value="Genomic_DNA"/>
</dbReference>
<proteinExistence type="predicted"/>
<reference evidence="1" key="1">
    <citation type="submission" date="2021-06" db="EMBL/GenBank/DDBJ databases">
        <authorList>
            <person name="Kallberg Y."/>
            <person name="Tangrot J."/>
            <person name="Rosling A."/>
        </authorList>
    </citation>
    <scope>NUCLEOTIDE SEQUENCE</scope>
    <source>
        <strain evidence="1">MA461A</strain>
    </source>
</reference>